<feature type="chain" id="PRO_5030518118" description="PepSY domain-containing protein" evidence="1">
    <location>
        <begin position="22"/>
        <end position="106"/>
    </location>
</feature>
<name>A0A7W9SZK0_9BACT</name>
<sequence>MNRLIPLLVVLSMTACTSTNSASTTEPTSATSAAATTEAQAVALASRYFRAQPDSAVYQLQTLTVVDAGTSWQVLVKRSDRVGVKPDNAAVNVDKQTGQVSRVLVK</sequence>
<comment type="caution">
    <text evidence="2">The sequence shown here is derived from an EMBL/GenBank/DDBJ whole genome shotgun (WGS) entry which is preliminary data.</text>
</comment>
<dbReference type="RefSeq" id="WP_183403014.1">
    <property type="nucleotide sequence ID" value="NZ_JACHGG010000002.1"/>
</dbReference>
<keyword evidence="1" id="KW-0732">Signal</keyword>
<keyword evidence="3" id="KW-1185">Reference proteome</keyword>
<evidence type="ECO:0000313" key="2">
    <source>
        <dbReference type="EMBL" id="MBB6058816.1"/>
    </source>
</evidence>
<dbReference type="EMBL" id="JACHGG010000002">
    <property type="protein sequence ID" value="MBB6058816.1"/>
    <property type="molecule type" value="Genomic_DNA"/>
</dbReference>
<dbReference type="AlphaFoldDB" id="A0A7W9SZK0"/>
<protein>
    <recommendedName>
        <fullName evidence="4">PepSY domain-containing protein</fullName>
    </recommendedName>
</protein>
<evidence type="ECO:0008006" key="4">
    <source>
        <dbReference type="Google" id="ProtNLM"/>
    </source>
</evidence>
<reference evidence="2 3" key="1">
    <citation type="submission" date="2020-08" db="EMBL/GenBank/DDBJ databases">
        <title>Genomic Encyclopedia of Type Strains, Phase IV (KMG-IV): sequencing the most valuable type-strain genomes for metagenomic binning, comparative biology and taxonomic classification.</title>
        <authorList>
            <person name="Goeker M."/>
        </authorList>
    </citation>
    <scope>NUCLEOTIDE SEQUENCE [LARGE SCALE GENOMIC DNA]</scope>
    <source>
        <strain evidence="2 3">DSM 26718</strain>
    </source>
</reference>
<dbReference type="Proteomes" id="UP000532746">
    <property type="component" value="Unassembled WGS sequence"/>
</dbReference>
<organism evidence="2 3">
    <name type="scientific">Hymenobacter luteus</name>
    <dbReference type="NCBI Taxonomy" id="1411122"/>
    <lineage>
        <taxon>Bacteria</taxon>
        <taxon>Pseudomonadati</taxon>
        <taxon>Bacteroidota</taxon>
        <taxon>Cytophagia</taxon>
        <taxon>Cytophagales</taxon>
        <taxon>Hymenobacteraceae</taxon>
        <taxon>Hymenobacter</taxon>
    </lineage>
</organism>
<evidence type="ECO:0000256" key="1">
    <source>
        <dbReference type="SAM" id="SignalP"/>
    </source>
</evidence>
<dbReference type="PROSITE" id="PS51257">
    <property type="entry name" value="PROKAR_LIPOPROTEIN"/>
    <property type="match status" value="1"/>
</dbReference>
<proteinExistence type="predicted"/>
<gene>
    <name evidence="2" type="ORF">HNQ93_001662</name>
</gene>
<feature type="signal peptide" evidence="1">
    <location>
        <begin position="1"/>
        <end position="21"/>
    </location>
</feature>
<evidence type="ECO:0000313" key="3">
    <source>
        <dbReference type="Proteomes" id="UP000532746"/>
    </source>
</evidence>
<accession>A0A7W9SZK0</accession>